<keyword evidence="2" id="KW-1185">Reference proteome</keyword>
<gene>
    <name evidence="1" type="ORF">GCM10011501_10600</name>
</gene>
<name>A0ABQ3IHE8_9GAMM</name>
<evidence type="ECO:0000313" key="2">
    <source>
        <dbReference type="Proteomes" id="UP000626370"/>
    </source>
</evidence>
<reference evidence="2" key="1">
    <citation type="journal article" date="2019" name="Int. J. Syst. Evol. Microbiol.">
        <title>The Global Catalogue of Microorganisms (GCM) 10K type strain sequencing project: providing services to taxonomists for standard genome sequencing and annotation.</title>
        <authorList>
            <consortium name="The Broad Institute Genomics Platform"/>
            <consortium name="The Broad Institute Genome Sequencing Center for Infectious Disease"/>
            <person name="Wu L."/>
            <person name="Ma J."/>
        </authorList>
    </citation>
    <scope>NUCLEOTIDE SEQUENCE [LARGE SCALE GENOMIC DNA]</scope>
    <source>
        <strain evidence="2">CGMCC 1.15922</strain>
    </source>
</reference>
<proteinExistence type="predicted"/>
<protein>
    <submittedName>
        <fullName evidence="1">Uncharacterized protein</fullName>
    </submittedName>
</protein>
<dbReference type="Proteomes" id="UP000626370">
    <property type="component" value="Unassembled WGS sequence"/>
</dbReference>
<organism evidence="1 2">
    <name type="scientific">Thalassotalea profundi</name>
    <dbReference type="NCBI Taxonomy" id="2036687"/>
    <lineage>
        <taxon>Bacteria</taxon>
        <taxon>Pseudomonadati</taxon>
        <taxon>Pseudomonadota</taxon>
        <taxon>Gammaproteobacteria</taxon>
        <taxon>Alteromonadales</taxon>
        <taxon>Colwelliaceae</taxon>
        <taxon>Thalassotalea</taxon>
    </lineage>
</organism>
<sequence>MASKAETPKTAAIATVATPNNSPYIIHNVFLIPIDMPSDIASVMHMPGVILTRKNVGIKSVINARSIKVTTYI</sequence>
<evidence type="ECO:0000313" key="1">
    <source>
        <dbReference type="EMBL" id="GHE83831.1"/>
    </source>
</evidence>
<accession>A0ABQ3IHE8</accession>
<dbReference type="EMBL" id="BNAH01000003">
    <property type="protein sequence ID" value="GHE83831.1"/>
    <property type="molecule type" value="Genomic_DNA"/>
</dbReference>
<comment type="caution">
    <text evidence="1">The sequence shown here is derived from an EMBL/GenBank/DDBJ whole genome shotgun (WGS) entry which is preliminary data.</text>
</comment>